<keyword evidence="4" id="KW-0804">Transcription</keyword>
<dbReference type="PANTHER" id="PTHR30346">
    <property type="entry name" value="TRANSCRIPTIONAL DUAL REGULATOR HCAR-RELATED"/>
    <property type="match status" value="1"/>
</dbReference>
<dbReference type="PRINTS" id="PR00039">
    <property type="entry name" value="HTHLYSR"/>
</dbReference>
<evidence type="ECO:0000313" key="7">
    <source>
        <dbReference type="Proteomes" id="UP001230220"/>
    </source>
</evidence>
<dbReference type="InterPro" id="IPR005119">
    <property type="entry name" value="LysR_subst-bd"/>
</dbReference>
<keyword evidence="7" id="KW-1185">Reference proteome</keyword>
<keyword evidence="2" id="KW-0805">Transcription regulation</keyword>
<evidence type="ECO:0000256" key="2">
    <source>
        <dbReference type="ARBA" id="ARBA00023015"/>
    </source>
</evidence>
<organism evidence="6 7">
    <name type="scientific">Breznakia pachnodae</name>
    <dbReference type="NCBI Taxonomy" id="265178"/>
    <lineage>
        <taxon>Bacteria</taxon>
        <taxon>Bacillati</taxon>
        <taxon>Bacillota</taxon>
        <taxon>Erysipelotrichia</taxon>
        <taxon>Erysipelotrichales</taxon>
        <taxon>Erysipelotrichaceae</taxon>
        <taxon>Breznakia</taxon>
    </lineage>
</organism>
<protein>
    <submittedName>
        <fullName evidence="6">DNA-binding transcriptional LysR family regulator</fullName>
    </submittedName>
</protein>
<dbReference type="RefSeq" id="WP_307410580.1">
    <property type="nucleotide sequence ID" value="NZ_JAUSUR010000007.1"/>
</dbReference>
<reference evidence="6 7" key="1">
    <citation type="submission" date="2023-07" db="EMBL/GenBank/DDBJ databases">
        <title>Genomic Encyclopedia of Type Strains, Phase IV (KMG-IV): sequencing the most valuable type-strain genomes for metagenomic binning, comparative biology and taxonomic classification.</title>
        <authorList>
            <person name="Goeker M."/>
        </authorList>
    </citation>
    <scope>NUCLEOTIDE SEQUENCE [LARGE SCALE GENOMIC DNA]</scope>
    <source>
        <strain evidence="6 7">DSM 16784</strain>
    </source>
</reference>
<dbReference type="Gene3D" id="1.10.10.10">
    <property type="entry name" value="Winged helix-like DNA-binding domain superfamily/Winged helix DNA-binding domain"/>
    <property type="match status" value="1"/>
</dbReference>
<dbReference type="EMBL" id="JAUSUR010000007">
    <property type="protein sequence ID" value="MDQ0362698.1"/>
    <property type="molecule type" value="Genomic_DNA"/>
</dbReference>
<dbReference type="PROSITE" id="PS50931">
    <property type="entry name" value="HTH_LYSR"/>
    <property type="match status" value="1"/>
</dbReference>
<dbReference type="InterPro" id="IPR036388">
    <property type="entry name" value="WH-like_DNA-bd_sf"/>
</dbReference>
<evidence type="ECO:0000313" key="6">
    <source>
        <dbReference type="EMBL" id="MDQ0362698.1"/>
    </source>
</evidence>
<name>A0ABU0E712_9FIRM</name>
<dbReference type="SUPFAM" id="SSF46785">
    <property type="entry name" value="Winged helix' DNA-binding domain"/>
    <property type="match status" value="1"/>
</dbReference>
<keyword evidence="3 6" id="KW-0238">DNA-binding</keyword>
<dbReference type="Proteomes" id="UP001230220">
    <property type="component" value="Unassembled WGS sequence"/>
</dbReference>
<feature type="domain" description="HTH lysR-type" evidence="5">
    <location>
        <begin position="1"/>
        <end position="58"/>
    </location>
</feature>
<gene>
    <name evidence="6" type="ORF">J2S15_003452</name>
</gene>
<dbReference type="Pfam" id="PF00126">
    <property type="entry name" value="HTH_1"/>
    <property type="match status" value="1"/>
</dbReference>
<dbReference type="Gene3D" id="3.40.190.290">
    <property type="match status" value="1"/>
</dbReference>
<evidence type="ECO:0000259" key="5">
    <source>
        <dbReference type="PROSITE" id="PS50931"/>
    </source>
</evidence>
<dbReference type="SUPFAM" id="SSF53850">
    <property type="entry name" value="Periplasmic binding protein-like II"/>
    <property type="match status" value="1"/>
</dbReference>
<dbReference type="GO" id="GO:0003677">
    <property type="term" value="F:DNA binding"/>
    <property type="evidence" value="ECO:0007669"/>
    <property type="project" value="UniProtKB-KW"/>
</dbReference>
<accession>A0ABU0E712</accession>
<sequence length="310" mass="35882">MNTLLLKYALEVAKTGSITHAAEGLYMAQPNLSKAIKELEEVLGYDVFERSSKGMFPTKQGKEFLVYAKSVLNQLDKIMEIGDEGAKNVQTFDVSIPRGSYIAQGFTKFAITLDQERGINLSLQETNSVQTISSVAEGNFHLGIIRYQVVHENYFRDYLKNKNLASEDIWEFKLRVIMSKNHPLAKEESIQYKQLTNYTEIVHGDNSVPYLMKDANESEDKNIKKKISVYERYNQFDLLESMQSSYMWASPIPDNILERHGLVQRGCEEVNHIYKDVLIYEKGYRMNELDKRFIEIISEEQQKVAQKEFR</sequence>
<dbReference type="Pfam" id="PF03466">
    <property type="entry name" value="LysR_substrate"/>
    <property type="match status" value="1"/>
</dbReference>
<evidence type="ECO:0000256" key="1">
    <source>
        <dbReference type="ARBA" id="ARBA00009437"/>
    </source>
</evidence>
<dbReference type="InterPro" id="IPR036390">
    <property type="entry name" value="WH_DNA-bd_sf"/>
</dbReference>
<dbReference type="PANTHER" id="PTHR30346:SF0">
    <property type="entry name" value="HCA OPERON TRANSCRIPTIONAL ACTIVATOR HCAR"/>
    <property type="match status" value="1"/>
</dbReference>
<dbReference type="InterPro" id="IPR000847">
    <property type="entry name" value="LysR_HTH_N"/>
</dbReference>
<evidence type="ECO:0000256" key="3">
    <source>
        <dbReference type="ARBA" id="ARBA00023125"/>
    </source>
</evidence>
<dbReference type="CDD" id="cd05466">
    <property type="entry name" value="PBP2_LTTR_substrate"/>
    <property type="match status" value="1"/>
</dbReference>
<evidence type="ECO:0000256" key="4">
    <source>
        <dbReference type="ARBA" id="ARBA00023163"/>
    </source>
</evidence>
<comment type="caution">
    <text evidence="6">The sequence shown here is derived from an EMBL/GenBank/DDBJ whole genome shotgun (WGS) entry which is preliminary data.</text>
</comment>
<comment type="similarity">
    <text evidence="1">Belongs to the LysR transcriptional regulatory family.</text>
</comment>
<proteinExistence type="inferred from homology"/>